<dbReference type="SUPFAM" id="SSF53335">
    <property type="entry name" value="S-adenosyl-L-methionine-dependent methyltransferases"/>
    <property type="match status" value="1"/>
</dbReference>
<accession>A0A2W7I2E7</accession>
<dbReference type="RefSeq" id="WP_111399992.1">
    <property type="nucleotide sequence ID" value="NZ_QKYU01000028.1"/>
</dbReference>
<dbReference type="InterPro" id="IPR052514">
    <property type="entry name" value="SAM-dependent_MTase"/>
</dbReference>
<protein>
    <submittedName>
        <fullName evidence="2">FkbM family methyltransferase</fullName>
    </submittedName>
</protein>
<proteinExistence type="predicted"/>
<dbReference type="Proteomes" id="UP000249688">
    <property type="component" value="Unassembled WGS sequence"/>
</dbReference>
<dbReference type="EMBL" id="QKYU01000028">
    <property type="protein sequence ID" value="PZW39435.1"/>
    <property type="molecule type" value="Genomic_DNA"/>
</dbReference>
<evidence type="ECO:0000259" key="1">
    <source>
        <dbReference type="Pfam" id="PF05050"/>
    </source>
</evidence>
<feature type="domain" description="Methyltransferase FkbM" evidence="1">
    <location>
        <begin position="119"/>
        <end position="276"/>
    </location>
</feature>
<organism evidence="2 3">
    <name type="scientific">Humitalea rosea</name>
    <dbReference type="NCBI Taxonomy" id="990373"/>
    <lineage>
        <taxon>Bacteria</taxon>
        <taxon>Pseudomonadati</taxon>
        <taxon>Pseudomonadota</taxon>
        <taxon>Alphaproteobacteria</taxon>
        <taxon>Acetobacterales</taxon>
        <taxon>Roseomonadaceae</taxon>
        <taxon>Humitalea</taxon>
    </lineage>
</organism>
<dbReference type="PANTHER" id="PTHR34203">
    <property type="entry name" value="METHYLTRANSFERASE, FKBM FAMILY PROTEIN"/>
    <property type="match status" value="1"/>
</dbReference>
<dbReference type="GO" id="GO:0032259">
    <property type="term" value="P:methylation"/>
    <property type="evidence" value="ECO:0007669"/>
    <property type="project" value="UniProtKB-KW"/>
</dbReference>
<keyword evidence="3" id="KW-1185">Reference proteome</keyword>
<dbReference type="NCBIfam" id="TIGR01444">
    <property type="entry name" value="fkbM_fam"/>
    <property type="match status" value="1"/>
</dbReference>
<keyword evidence="2" id="KW-0489">Methyltransferase</keyword>
<dbReference type="InterPro" id="IPR029063">
    <property type="entry name" value="SAM-dependent_MTases_sf"/>
</dbReference>
<keyword evidence="2" id="KW-0808">Transferase</keyword>
<sequence length="312" mass="34200">MTVQKDSPLSEIQDFLSAEGLNASPRAAEFTRILRALDLFVPAALQSAVVARLRAGMLTSEWDAWDVVLDALCEGRDIVLNRHWAFKDRASLQVMLDEIVVREEYFIPPPLPEVPVIVDCGANIGLATYFTKRRYPKARVIAFEPDPGLFATLQANVRRNRFEDVHLHQAAVGGSLRQDVFMSRPDASMAGHLARGAEGSAGLPVDVIPLSQILEQEPAIDLLKIDIEGAEAEALPEAGALLRRCRFIFVECHMAASTAGGGTLLPVLNSLAEQGFGFHVGRSAWSERQHSFRPLRHAHQAASSCVFATRVD</sequence>
<dbReference type="Pfam" id="PF05050">
    <property type="entry name" value="Methyltransf_21"/>
    <property type="match status" value="1"/>
</dbReference>
<name>A0A2W7I2E7_9PROT</name>
<evidence type="ECO:0000313" key="2">
    <source>
        <dbReference type="EMBL" id="PZW39435.1"/>
    </source>
</evidence>
<dbReference type="PANTHER" id="PTHR34203:SF15">
    <property type="entry name" value="SLL1173 PROTEIN"/>
    <property type="match status" value="1"/>
</dbReference>
<reference evidence="2 3" key="1">
    <citation type="submission" date="2018-06" db="EMBL/GenBank/DDBJ databases">
        <title>Genomic Encyclopedia of Archaeal and Bacterial Type Strains, Phase II (KMG-II): from individual species to whole genera.</title>
        <authorList>
            <person name="Goeker M."/>
        </authorList>
    </citation>
    <scope>NUCLEOTIDE SEQUENCE [LARGE SCALE GENOMIC DNA]</scope>
    <source>
        <strain evidence="2 3">DSM 24525</strain>
    </source>
</reference>
<dbReference type="InterPro" id="IPR006342">
    <property type="entry name" value="FkbM_mtfrase"/>
</dbReference>
<gene>
    <name evidence="2" type="ORF">C8P66_12814</name>
</gene>
<comment type="caution">
    <text evidence="2">The sequence shown here is derived from an EMBL/GenBank/DDBJ whole genome shotgun (WGS) entry which is preliminary data.</text>
</comment>
<dbReference type="AlphaFoldDB" id="A0A2W7I2E7"/>
<evidence type="ECO:0000313" key="3">
    <source>
        <dbReference type="Proteomes" id="UP000249688"/>
    </source>
</evidence>
<dbReference type="GO" id="GO:0008168">
    <property type="term" value="F:methyltransferase activity"/>
    <property type="evidence" value="ECO:0007669"/>
    <property type="project" value="UniProtKB-KW"/>
</dbReference>
<dbReference type="OrthoDB" id="5679686at2"/>
<dbReference type="Gene3D" id="3.40.50.150">
    <property type="entry name" value="Vaccinia Virus protein VP39"/>
    <property type="match status" value="1"/>
</dbReference>